<dbReference type="PANTHER" id="PTHR46018">
    <property type="entry name" value="ZINC PHOSPHODIESTERASE ELAC PROTEIN 1"/>
    <property type="match status" value="1"/>
</dbReference>
<dbReference type="AlphaFoldDB" id="A0A8J2WQL8"/>
<organism evidence="2 3">
    <name type="scientific">Pelagomonas calceolata</name>
    <dbReference type="NCBI Taxonomy" id="35677"/>
    <lineage>
        <taxon>Eukaryota</taxon>
        <taxon>Sar</taxon>
        <taxon>Stramenopiles</taxon>
        <taxon>Ochrophyta</taxon>
        <taxon>Pelagophyceae</taxon>
        <taxon>Pelagomonadales</taxon>
        <taxon>Pelagomonadaceae</taxon>
        <taxon>Pelagomonas</taxon>
    </lineage>
</organism>
<dbReference type="Pfam" id="PF12706">
    <property type="entry name" value="Lactamase_B_2"/>
    <property type="match status" value="1"/>
</dbReference>
<keyword evidence="3" id="KW-1185">Reference proteome</keyword>
<dbReference type="SUPFAM" id="SSF56281">
    <property type="entry name" value="Metallo-hydrolase/oxidoreductase"/>
    <property type="match status" value="1"/>
</dbReference>
<dbReference type="Gene3D" id="1.25.40.10">
    <property type="entry name" value="Tetratricopeptide repeat domain"/>
    <property type="match status" value="1"/>
</dbReference>
<sequence length="555" mass="61597">MSSPISHADIDRIFITHLHGDHLWGLPGFLATWYGRNQGPRELTVYGPEGLYDYLCSTLTYSQVPPRSNAAVKVVEIASSESANRNPKQKPHGSLVHSGIVEEGTIVETSTHVVSCARIVHRPGLDAYGFVVEEVALPRKVLVEEARRAGLTPGPLYQHLQAGQDVVLQDGTVVKADDVTQENVRPRKVVIVGDTCDASALVPLAENADIVVHEATLEDEQWILARRHGHSTAGGAGRFAAKAKAKALILTHMSSRHHSVKHLERLREQARKSFGRQEVVLGRDFMAVPVPRGGFTTYLCEQHYHGLVRCALGWACWKTYVGRPETDQVRGMAMNLLGLGLSEAGHNEDALSVQQADLATLRRIGATEPSLLDVQCNLAITYEALGRFEAALRLKQDVYSGRLRLNGEEHRLTFLPANNYAASLQGLSRFEEAKTLLRRTLPAAQRVLGMSHEITLRVRLTYARALYKDPAATLDELRESVTTFEDVGRIARRVLGMSRMPETRRDNLIYARRCTVKVDDGRAGLEVRSYGRTIPVRQGDAHHVLLRENQSEPER</sequence>
<feature type="domain" description="Metallo-beta-lactamase" evidence="1">
    <location>
        <begin position="8"/>
        <end position="83"/>
    </location>
</feature>
<accession>A0A8J2WQL8</accession>
<dbReference type="Gene3D" id="3.60.15.10">
    <property type="entry name" value="Ribonuclease Z/Hydroxyacylglutathione hydrolase-like"/>
    <property type="match status" value="1"/>
</dbReference>
<dbReference type="EMBL" id="CAKKNE010000005">
    <property type="protein sequence ID" value="CAH0376575.1"/>
    <property type="molecule type" value="Genomic_DNA"/>
</dbReference>
<evidence type="ECO:0000313" key="2">
    <source>
        <dbReference type="EMBL" id="CAH0376575.1"/>
    </source>
</evidence>
<reference evidence="2" key="1">
    <citation type="submission" date="2021-11" db="EMBL/GenBank/DDBJ databases">
        <authorList>
            <consortium name="Genoscope - CEA"/>
            <person name="William W."/>
        </authorList>
    </citation>
    <scope>NUCLEOTIDE SEQUENCE</scope>
</reference>
<dbReference type="InterPro" id="IPR001279">
    <property type="entry name" value="Metallo-B-lactamas"/>
</dbReference>
<proteinExistence type="predicted"/>
<gene>
    <name evidence="2" type="ORF">PECAL_5P11730</name>
</gene>
<name>A0A8J2WQL8_9STRA</name>
<dbReference type="InterPro" id="IPR011990">
    <property type="entry name" value="TPR-like_helical_dom_sf"/>
</dbReference>
<dbReference type="OrthoDB" id="527344at2759"/>
<protein>
    <recommendedName>
        <fullName evidence="1">Metallo-beta-lactamase domain-containing protein</fullName>
    </recommendedName>
</protein>
<evidence type="ECO:0000259" key="1">
    <source>
        <dbReference type="Pfam" id="PF12706"/>
    </source>
</evidence>
<dbReference type="InterPro" id="IPR036866">
    <property type="entry name" value="RibonucZ/Hydroxyglut_hydro"/>
</dbReference>
<comment type="caution">
    <text evidence="2">The sequence shown here is derived from an EMBL/GenBank/DDBJ whole genome shotgun (WGS) entry which is preliminary data.</text>
</comment>
<dbReference type="SUPFAM" id="SSF48452">
    <property type="entry name" value="TPR-like"/>
    <property type="match status" value="1"/>
</dbReference>
<evidence type="ECO:0000313" key="3">
    <source>
        <dbReference type="Proteomes" id="UP000789595"/>
    </source>
</evidence>
<dbReference type="PANTHER" id="PTHR46018:SF2">
    <property type="entry name" value="ZINC PHOSPHODIESTERASE ELAC PROTEIN 1"/>
    <property type="match status" value="1"/>
</dbReference>
<dbReference type="Proteomes" id="UP000789595">
    <property type="component" value="Unassembled WGS sequence"/>
</dbReference>
<dbReference type="GO" id="GO:0005634">
    <property type="term" value="C:nucleus"/>
    <property type="evidence" value="ECO:0007669"/>
    <property type="project" value="TreeGrafter"/>
</dbReference>
<dbReference type="GO" id="GO:0042781">
    <property type="term" value="F:3'-tRNA processing endoribonuclease activity"/>
    <property type="evidence" value="ECO:0007669"/>
    <property type="project" value="TreeGrafter"/>
</dbReference>
<dbReference type="Pfam" id="PF13374">
    <property type="entry name" value="TPR_10"/>
    <property type="match status" value="2"/>
</dbReference>